<feature type="transmembrane region" description="Helical" evidence="7">
    <location>
        <begin position="75"/>
        <end position="101"/>
    </location>
</feature>
<keyword evidence="5 7" id="KW-1133">Transmembrane helix</keyword>
<evidence type="ECO:0000313" key="9">
    <source>
        <dbReference type="WBParaSite" id="PSU_v2.g6628.t1"/>
    </source>
</evidence>
<evidence type="ECO:0000256" key="5">
    <source>
        <dbReference type="ARBA" id="ARBA00022989"/>
    </source>
</evidence>
<dbReference type="Proteomes" id="UP000887577">
    <property type="component" value="Unplaced"/>
</dbReference>
<comment type="subcellular location">
    <subcellularLocation>
        <location evidence="1 7">Membrane</location>
        <topology evidence="1 7">Multi-pass membrane protein</topology>
    </subcellularLocation>
</comment>
<evidence type="ECO:0000313" key="8">
    <source>
        <dbReference type="Proteomes" id="UP000887577"/>
    </source>
</evidence>
<dbReference type="AlphaFoldDB" id="A0A914Z2P9"/>
<evidence type="ECO:0000256" key="6">
    <source>
        <dbReference type="ARBA" id="ARBA00023136"/>
    </source>
</evidence>
<evidence type="ECO:0000256" key="7">
    <source>
        <dbReference type="RuleBase" id="RU365065"/>
    </source>
</evidence>
<dbReference type="SUPFAM" id="SSF103473">
    <property type="entry name" value="MFS general substrate transporter"/>
    <property type="match status" value="1"/>
</dbReference>
<dbReference type="PANTHER" id="PTHR11660:SF57">
    <property type="entry name" value="SOLUTE CARRIER FAMILY 40 MEMBER"/>
    <property type="match status" value="1"/>
</dbReference>
<feature type="transmembrane region" description="Helical" evidence="7">
    <location>
        <begin position="177"/>
        <end position="197"/>
    </location>
</feature>
<keyword evidence="4 7" id="KW-0812">Transmembrane</keyword>
<feature type="transmembrane region" description="Helical" evidence="7">
    <location>
        <begin position="134"/>
        <end position="157"/>
    </location>
</feature>
<name>A0A914Z2P9_9BILA</name>
<keyword evidence="7" id="KW-0406">Ion transport</keyword>
<evidence type="ECO:0000256" key="1">
    <source>
        <dbReference type="ARBA" id="ARBA00004141"/>
    </source>
</evidence>
<keyword evidence="3 7" id="KW-0813">Transport</keyword>
<evidence type="ECO:0000256" key="4">
    <source>
        <dbReference type="ARBA" id="ARBA00022692"/>
    </source>
</evidence>
<proteinExistence type="inferred from homology"/>
<accession>A0A914Z2P9</accession>
<evidence type="ECO:0000256" key="2">
    <source>
        <dbReference type="ARBA" id="ARBA00006279"/>
    </source>
</evidence>
<dbReference type="WBParaSite" id="PSU_v2.g6628.t1">
    <property type="protein sequence ID" value="PSU_v2.g6628.t1"/>
    <property type="gene ID" value="PSU_v2.g6628"/>
</dbReference>
<feature type="transmembrane region" description="Helical" evidence="7">
    <location>
        <begin position="206"/>
        <end position="226"/>
    </location>
</feature>
<comment type="similarity">
    <text evidence="2 7">Belongs to the ferroportin (FP) (TC 2.A.100) family. SLC40A subfamily.</text>
</comment>
<dbReference type="InterPro" id="IPR009716">
    <property type="entry name" value="Ferroportin-1"/>
</dbReference>
<keyword evidence="8" id="KW-1185">Reference proteome</keyword>
<dbReference type="Pfam" id="PF06963">
    <property type="entry name" value="FPN1"/>
    <property type="match status" value="1"/>
</dbReference>
<feature type="transmembrane region" description="Helical" evidence="7">
    <location>
        <begin position="285"/>
        <end position="305"/>
    </location>
</feature>
<dbReference type="InterPro" id="IPR036259">
    <property type="entry name" value="MFS_trans_sf"/>
</dbReference>
<sequence length="306" mass="33876">MAAASGEKLAFSKDWMVVMVQDLSDADENDNSEEQKIIARQKRLSAQNAILTILDMFAAIIAPLGSGFVLKHLGLMNTCIIIVGWNILGWAAESAILFWIYQRVEALSIKSSVVDRDETNLEKNRLSIIRMFKIYFNQAVFPAALGLTFLYMTVLAFDGISISYGEREGFDASILGTFQSIGSGFGMFAALSFPFLASKFGLTNTAFFGLTTELISLGICIISIFLPGSPFNVISYFSSTTFKDWWQTLLDTFKSTALKSDASMNESSGMNWAKFEVNQKPADSLFFLFTGITMARFGIFFVLMAI</sequence>
<evidence type="ECO:0000256" key="3">
    <source>
        <dbReference type="ARBA" id="ARBA00022448"/>
    </source>
</evidence>
<dbReference type="GO" id="GO:0016020">
    <property type="term" value="C:membrane"/>
    <property type="evidence" value="ECO:0007669"/>
    <property type="project" value="UniProtKB-SubCell"/>
</dbReference>
<organism evidence="8 9">
    <name type="scientific">Panagrolaimus superbus</name>
    <dbReference type="NCBI Taxonomy" id="310955"/>
    <lineage>
        <taxon>Eukaryota</taxon>
        <taxon>Metazoa</taxon>
        <taxon>Ecdysozoa</taxon>
        <taxon>Nematoda</taxon>
        <taxon>Chromadorea</taxon>
        <taxon>Rhabditida</taxon>
        <taxon>Tylenchina</taxon>
        <taxon>Panagrolaimomorpha</taxon>
        <taxon>Panagrolaimoidea</taxon>
        <taxon>Panagrolaimidae</taxon>
        <taxon>Panagrolaimus</taxon>
    </lineage>
</organism>
<comment type="caution">
    <text evidence="7">Lacks conserved residue(s) required for the propagation of feature annotation.</text>
</comment>
<dbReference type="PANTHER" id="PTHR11660">
    <property type="entry name" value="SOLUTE CARRIER FAMILY 40 MEMBER"/>
    <property type="match status" value="1"/>
</dbReference>
<reference evidence="9" key="1">
    <citation type="submission" date="2022-11" db="UniProtKB">
        <authorList>
            <consortium name="WormBaseParasite"/>
        </authorList>
    </citation>
    <scope>IDENTIFICATION</scope>
</reference>
<comment type="function">
    <text evidence="7">May be involved in iron transport and iron homeostasis.</text>
</comment>
<feature type="transmembrane region" description="Helical" evidence="7">
    <location>
        <begin position="49"/>
        <end position="69"/>
    </location>
</feature>
<dbReference type="GO" id="GO:0005381">
    <property type="term" value="F:iron ion transmembrane transporter activity"/>
    <property type="evidence" value="ECO:0007669"/>
    <property type="project" value="UniProtKB-UniRule"/>
</dbReference>
<keyword evidence="6 7" id="KW-0472">Membrane</keyword>
<protein>
    <recommendedName>
        <fullName evidence="7">Solute carrier family 40 member</fullName>
    </recommendedName>
</protein>